<evidence type="ECO:0000313" key="3">
    <source>
        <dbReference type="Proteomes" id="UP000248616"/>
    </source>
</evidence>
<dbReference type="InterPro" id="IPR037401">
    <property type="entry name" value="SnoaL-like"/>
</dbReference>
<sequence>MGSLDIAKEGYEAFSRGDMAKFMALCDDDIEWIYYGSVPWAGSFRGQGEVMRFFGILAGAVEIRAFGPDEFIVSEDDVAVTGRTSAQIRSSGAPYENRWAHFMKMRNGKLARFIGYDTTPLTA</sequence>
<dbReference type="Proteomes" id="UP000248616">
    <property type="component" value="Unassembled WGS sequence"/>
</dbReference>
<keyword evidence="3" id="KW-1185">Reference proteome</keyword>
<dbReference type="OrthoDB" id="5733507at2"/>
<dbReference type="PANTHER" id="PTHR41252:SF1">
    <property type="entry name" value="BLR2505 PROTEIN"/>
    <property type="match status" value="1"/>
</dbReference>
<evidence type="ECO:0000313" key="2">
    <source>
        <dbReference type="EMBL" id="PZV37795.1"/>
    </source>
</evidence>
<dbReference type="PANTHER" id="PTHR41252">
    <property type="entry name" value="BLR2505 PROTEIN"/>
    <property type="match status" value="1"/>
</dbReference>
<reference evidence="3" key="1">
    <citation type="submission" date="2017-03" db="EMBL/GenBank/DDBJ databases">
        <authorList>
            <person name="Safronova V.I."/>
            <person name="Sazanova A.L."/>
            <person name="Chirak E.R."/>
        </authorList>
    </citation>
    <scope>NUCLEOTIDE SEQUENCE [LARGE SCALE GENOMIC DNA]</scope>
    <source>
        <strain evidence="3">Ach-343</strain>
    </source>
</reference>
<dbReference type="Pfam" id="PF12680">
    <property type="entry name" value="SnoaL_2"/>
    <property type="match status" value="1"/>
</dbReference>
<feature type="domain" description="SnoaL-like" evidence="1">
    <location>
        <begin position="10"/>
        <end position="112"/>
    </location>
</feature>
<accession>A0A2W7C3T4</accession>
<dbReference type="RefSeq" id="WP_111545133.1">
    <property type="nucleotide sequence ID" value="NZ_MZXV01000032.1"/>
</dbReference>
<evidence type="ECO:0000259" key="1">
    <source>
        <dbReference type="Pfam" id="PF12680"/>
    </source>
</evidence>
<proteinExistence type="predicted"/>
<organism evidence="2 3">
    <name type="scientific">Mesorhizobium kowhaii</name>
    <dbReference type="NCBI Taxonomy" id="1300272"/>
    <lineage>
        <taxon>Bacteria</taxon>
        <taxon>Pseudomonadati</taxon>
        <taxon>Pseudomonadota</taxon>
        <taxon>Alphaproteobacteria</taxon>
        <taxon>Hyphomicrobiales</taxon>
        <taxon>Phyllobacteriaceae</taxon>
        <taxon>Mesorhizobium</taxon>
    </lineage>
</organism>
<dbReference type="AlphaFoldDB" id="A0A2W7C3T4"/>
<name>A0A2W7C3T4_9HYPH</name>
<gene>
    <name evidence="2" type="ORF">B5V02_16120</name>
</gene>
<dbReference type="Gene3D" id="3.10.450.50">
    <property type="match status" value="1"/>
</dbReference>
<dbReference type="EMBL" id="MZXV01000032">
    <property type="protein sequence ID" value="PZV37795.1"/>
    <property type="molecule type" value="Genomic_DNA"/>
</dbReference>
<comment type="caution">
    <text evidence="2">The sequence shown here is derived from an EMBL/GenBank/DDBJ whole genome shotgun (WGS) entry which is preliminary data.</text>
</comment>
<dbReference type="SUPFAM" id="SSF54427">
    <property type="entry name" value="NTF2-like"/>
    <property type="match status" value="1"/>
</dbReference>
<dbReference type="InterPro" id="IPR032710">
    <property type="entry name" value="NTF2-like_dom_sf"/>
</dbReference>
<protein>
    <recommendedName>
        <fullName evidence="1">SnoaL-like domain-containing protein</fullName>
    </recommendedName>
</protein>